<keyword evidence="1" id="KW-0175">Coiled coil</keyword>
<evidence type="ECO:0000313" key="4">
    <source>
        <dbReference type="Proteomes" id="UP001055940"/>
    </source>
</evidence>
<feature type="coiled-coil region" evidence="1">
    <location>
        <begin position="34"/>
        <end position="68"/>
    </location>
</feature>
<keyword evidence="4" id="KW-1185">Reference proteome</keyword>
<accession>A0ABY5D1M1</accession>
<sequence>MADHLTPDQVARIDAIVARVHAERADAKIMGARYDDACEQIVELHDEIVRLRRRADALEDQLADRDIERRRTARDLELLIATSAYVLLDRARVQALADRRWIAWQSARRRARQQRADRNLTHAVEDERASDTHPETNRSTTT</sequence>
<dbReference type="EMBL" id="CP099837">
    <property type="protein sequence ID" value="USY17887.1"/>
    <property type="molecule type" value="Genomic_DNA"/>
</dbReference>
<name>A0ABY5D1M1_9ACTN</name>
<feature type="region of interest" description="Disordered" evidence="2">
    <location>
        <begin position="114"/>
        <end position="142"/>
    </location>
</feature>
<proteinExistence type="predicted"/>
<evidence type="ECO:0000313" key="3">
    <source>
        <dbReference type="EMBL" id="USY17887.1"/>
    </source>
</evidence>
<evidence type="ECO:0000256" key="1">
    <source>
        <dbReference type="SAM" id="Coils"/>
    </source>
</evidence>
<dbReference type="RefSeq" id="WP_254417377.1">
    <property type="nucleotide sequence ID" value="NZ_BAAAJB010000011.1"/>
</dbReference>
<gene>
    <name evidence="3" type="ORF">NE857_21470</name>
</gene>
<evidence type="ECO:0000256" key="2">
    <source>
        <dbReference type="SAM" id="MobiDB-lite"/>
    </source>
</evidence>
<dbReference type="Proteomes" id="UP001055940">
    <property type="component" value="Chromosome"/>
</dbReference>
<feature type="compositionally biased region" description="Basic and acidic residues" evidence="2">
    <location>
        <begin position="114"/>
        <end position="136"/>
    </location>
</feature>
<reference evidence="3" key="1">
    <citation type="submission" date="2022-06" db="EMBL/GenBank/DDBJ databases">
        <authorList>
            <person name="Ping M."/>
        </authorList>
    </citation>
    <scope>NUCLEOTIDE SEQUENCE</scope>
    <source>
        <strain evidence="3">JCM11759T</strain>
    </source>
</reference>
<organism evidence="3 4">
    <name type="scientific">Nocardiopsis exhalans</name>
    <dbReference type="NCBI Taxonomy" id="163604"/>
    <lineage>
        <taxon>Bacteria</taxon>
        <taxon>Bacillati</taxon>
        <taxon>Actinomycetota</taxon>
        <taxon>Actinomycetes</taxon>
        <taxon>Streptosporangiales</taxon>
        <taxon>Nocardiopsidaceae</taxon>
        <taxon>Nocardiopsis</taxon>
    </lineage>
</organism>
<protein>
    <submittedName>
        <fullName evidence="3">Uncharacterized protein</fullName>
    </submittedName>
</protein>